<evidence type="ECO:0000313" key="1">
    <source>
        <dbReference type="EMBL" id="KAF7830638.1"/>
    </source>
</evidence>
<reference evidence="1" key="1">
    <citation type="submission" date="2020-09" db="EMBL/GenBank/DDBJ databases">
        <title>Genome-Enabled Discovery of Anthraquinone Biosynthesis in Senna tora.</title>
        <authorList>
            <person name="Kang S.-H."/>
            <person name="Pandey R.P."/>
            <person name="Lee C.-M."/>
            <person name="Sim J.-S."/>
            <person name="Jeong J.-T."/>
            <person name="Choi B.-S."/>
            <person name="Jung M."/>
            <person name="Ginzburg D."/>
            <person name="Zhao K."/>
            <person name="Won S.Y."/>
            <person name="Oh T.-J."/>
            <person name="Yu Y."/>
            <person name="Kim N.-H."/>
            <person name="Lee O.R."/>
            <person name="Lee T.-H."/>
            <person name="Bashyal P."/>
            <person name="Kim T.-S."/>
            <person name="Lee W.-H."/>
            <person name="Kawkins C."/>
            <person name="Kim C.-K."/>
            <person name="Kim J.S."/>
            <person name="Ahn B.O."/>
            <person name="Rhee S.Y."/>
            <person name="Sohng J.K."/>
        </authorList>
    </citation>
    <scope>NUCLEOTIDE SEQUENCE</scope>
    <source>
        <tissue evidence="1">Leaf</tissue>
    </source>
</reference>
<sequence>MAASQTVSFWPPSPIIRDLWPHTHMTLPLNDILPPVSFTFRLQS</sequence>
<comment type="caution">
    <text evidence="1">The sequence shown here is derived from an EMBL/GenBank/DDBJ whole genome shotgun (WGS) entry which is preliminary data.</text>
</comment>
<dbReference type="Proteomes" id="UP000634136">
    <property type="component" value="Unassembled WGS sequence"/>
</dbReference>
<organism evidence="1 2">
    <name type="scientific">Senna tora</name>
    <dbReference type="NCBI Taxonomy" id="362788"/>
    <lineage>
        <taxon>Eukaryota</taxon>
        <taxon>Viridiplantae</taxon>
        <taxon>Streptophyta</taxon>
        <taxon>Embryophyta</taxon>
        <taxon>Tracheophyta</taxon>
        <taxon>Spermatophyta</taxon>
        <taxon>Magnoliopsida</taxon>
        <taxon>eudicotyledons</taxon>
        <taxon>Gunneridae</taxon>
        <taxon>Pentapetalae</taxon>
        <taxon>rosids</taxon>
        <taxon>fabids</taxon>
        <taxon>Fabales</taxon>
        <taxon>Fabaceae</taxon>
        <taxon>Caesalpinioideae</taxon>
        <taxon>Cassia clade</taxon>
        <taxon>Senna</taxon>
    </lineage>
</organism>
<evidence type="ECO:0000313" key="2">
    <source>
        <dbReference type="Proteomes" id="UP000634136"/>
    </source>
</evidence>
<proteinExistence type="predicted"/>
<accession>A0A834TXN8</accession>
<gene>
    <name evidence="1" type="ORF">G2W53_012971</name>
</gene>
<name>A0A834TXN8_9FABA</name>
<dbReference type="AlphaFoldDB" id="A0A834TXN8"/>
<keyword evidence="2" id="KW-1185">Reference proteome</keyword>
<protein>
    <submittedName>
        <fullName evidence="1">Uncharacterized protein</fullName>
    </submittedName>
</protein>
<dbReference type="EMBL" id="JAAIUW010000005">
    <property type="protein sequence ID" value="KAF7830638.1"/>
    <property type="molecule type" value="Genomic_DNA"/>
</dbReference>